<dbReference type="PANTHER" id="PTHR46696:SF1">
    <property type="entry name" value="CYTOCHROME P450 YJIB-RELATED"/>
    <property type="match status" value="1"/>
</dbReference>
<dbReference type="GO" id="GO:0005506">
    <property type="term" value="F:iron ion binding"/>
    <property type="evidence" value="ECO:0007669"/>
    <property type="project" value="InterPro"/>
</dbReference>
<dbReference type="PANTHER" id="PTHR46696">
    <property type="entry name" value="P450, PUTATIVE (EUROFUNG)-RELATED"/>
    <property type="match status" value="1"/>
</dbReference>
<evidence type="ECO:0000256" key="1">
    <source>
        <dbReference type="ARBA" id="ARBA00010617"/>
    </source>
</evidence>
<dbReference type="GO" id="GO:0020037">
    <property type="term" value="F:heme binding"/>
    <property type="evidence" value="ECO:0007669"/>
    <property type="project" value="InterPro"/>
</dbReference>
<dbReference type="EC" id="1.14.15.12" evidence="2"/>
<dbReference type="GO" id="GO:0004497">
    <property type="term" value="F:monooxygenase activity"/>
    <property type="evidence" value="ECO:0007669"/>
    <property type="project" value="InterPro"/>
</dbReference>
<sequence>MRGNIWADPTSFFSTPSDAAAVLRDLELPRIDQYLAALSDNSDIKLENLNRLSANTLVAMTGDDHLKTRRVIAPFFSKDGLKHWADMLDAGVSHALAQLAAAPKPDLVTNFTIPLFLRVMPQMFGLKIDESEAHFRAIETVQRLTEPYLSVPTLRKLEHAVGLLIRTFPDPSEHQSPDKPETLIEYLYRRRSDLPAGLDARYLVLGILVGSNSATQSVAFALYGLLTGPPRNWQDAARPGWAERELPRLLSLYQSTRTLVRVAPKATTIAGCPFHKGQAAVVDIVKTNSCLRSDTKSGVRHMSFGSGAHKCPGSFLSEMVFAQSIPALARRFPSIVLNKEQCSFVQTPMMQAPTALPCETAQGSHRATSRLCDIRDTALAHEVVRDNDRFSPPQMTNYLSTLAQHSGRDLTIAVKISQNALFFMDGPRHEALRTAIGRRLGATRLQDWTDLADTAIADALDNLTRMPNPDLVTGFTDLLRQTVIAPILGVFPSDPSQFERLAPELQAVLEPWLSMRDLLAVQEKFNEAMALMTVPTTANCSLLSDLLAEPPEGFSTDDLKAVVLVLYGASFNLSHTLANILHLILSDPVEERANIETPDWISTRLEELIALCASPKYIYRMARADLELAGMAMKAGDTARLTLQAINRDRNPGALHLSFGQGMHRCVGAALSRLIIRRAIPAVFERFPNLSLVNQGQRYFPMSQTVALSALPCVLSS</sequence>
<dbReference type="InterPro" id="IPR002397">
    <property type="entry name" value="Cyt_P450_B"/>
</dbReference>
<dbReference type="PROSITE" id="PS00086">
    <property type="entry name" value="CYTOCHROME_P450"/>
    <property type="match status" value="2"/>
</dbReference>
<keyword evidence="3" id="KW-1185">Reference proteome</keyword>
<organism evidence="2 3">
    <name type="scientific">Roseovarius mucosus</name>
    <dbReference type="NCBI Taxonomy" id="215743"/>
    <lineage>
        <taxon>Bacteria</taxon>
        <taxon>Pseudomonadati</taxon>
        <taxon>Pseudomonadota</taxon>
        <taxon>Alphaproteobacteria</taxon>
        <taxon>Rhodobacterales</taxon>
        <taxon>Roseobacteraceae</taxon>
        <taxon>Roseovarius</taxon>
    </lineage>
</organism>
<dbReference type="InterPro" id="IPR036396">
    <property type="entry name" value="Cyt_P450_sf"/>
</dbReference>
<dbReference type="InterPro" id="IPR017972">
    <property type="entry name" value="Cyt_P450_CS"/>
</dbReference>
<dbReference type="AlphaFoldDB" id="A0A1V0RPM7"/>
<dbReference type="Proteomes" id="UP000192273">
    <property type="component" value="Chromosome"/>
</dbReference>
<protein>
    <submittedName>
        <fullName evidence="2">Biotin biosynthesis cytochrome P450</fullName>
        <ecNumber evidence="2">1.14.15.12</ecNumber>
    </submittedName>
</protein>
<dbReference type="Gene3D" id="1.10.630.10">
    <property type="entry name" value="Cytochrome P450"/>
    <property type="match status" value="2"/>
</dbReference>
<evidence type="ECO:0000313" key="2">
    <source>
        <dbReference type="EMBL" id="ARE83595.1"/>
    </source>
</evidence>
<proteinExistence type="inferred from homology"/>
<name>A0A1V0RPM7_9RHOB</name>
<dbReference type="PRINTS" id="PR00359">
    <property type="entry name" value="BP450"/>
</dbReference>
<reference evidence="2 3" key="1">
    <citation type="submission" date="2017-03" db="EMBL/GenBank/DDBJ databases">
        <title>Genome Sequence of Roseovarius mucosus strain SMR3 Isolated from a culture of the Diatom Skeletonema marinoi.</title>
        <authorList>
            <person name="Topel M."/>
            <person name="Pinder M."/>
            <person name="Johansson O.N."/>
            <person name="Kourtchenko O."/>
            <person name="Godhe A."/>
            <person name="Clarke A.K."/>
        </authorList>
    </citation>
    <scope>NUCLEOTIDE SEQUENCE [LARGE SCALE GENOMIC DNA]</scope>
    <source>
        <strain evidence="2 3">SMR3</strain>
    </source>
</reference>
<dbReference type="SUPFAM" id="SSF48264">
    <property type="entry name" value="Cytochrome P450"/>
    <property type="match status" value="2"/>
</dbReference>
<comment type="similarity">
    <text evidence="1">Belongs to the cytochrome P450 family.</text>
</comment>
<dbReference type="RefSeq" id="WP_087148873.1">
    <property type="nucleotide sequence ID" value="NZ_CP020474.1"/>
</dbReference>
<keyword evidence="2" id="KW-0560">Oxidoreductase</keyword>
<dbReference type="GO" id="GO:0016705">
    <property type="term" value="F:oxidoreductase activity, acting on paired donors, with incorporation or reduction of molecular oxygen"/>
    <property type="evidence" value="ECO:0007669"/>
    <property type="project" value="InterPro"/>
</dbReference>
<dbReference type="EMBL" id="CP020474">
    <property type="protein sequence ID" value="ARE83595.1"/>
    <property type="molecule type" value="Genomic_DNA"/>
</dbReference>
<dbReference type="CDD" id="cd00302">
    <property type="entry name" value="cytochrome_P450"/>
    <property type="match status" value="1"/>
</dbReference>
<evidence type="ECO:0000313" key="3">
    <source>
        <dbReference type="Proteomes" id="UP000192273"/>
    </source>
</evidence>
<dbReference type="OrthoDB" id="9801155at2"/>
<dbReference type="KEGG" id="rmm:ROSMUCSMR3_02121"/>
<gene>
    <name evidence="2" type="primary">bioI</name>
    <name evidence="2" type="ORF">ROSMUCSMR3_02121</name>
</gene>
<accession>A0A1V0RPM7</accession>